<evidence type="ECO:0000256" key="2">
    <source>
        <dbReference type="ARBA" id="ARBA00022771"/>
    </source>
</evidence>
<dbReference type="EnsemblMetazoa" id="XM_050644824.1">
    <property type="protein sequence ID" value="XP_050500781.1"/>
    <property type="gene ID" value="LOC114324507"/>
</dbReference>
<dbReference type="GeneID" id="114324507"/>
<evidence type="ECO:0000256" key="1">
    <source>
        <dbReference type="ARBA" id="ARBA00022723"/>
    </source>
</evidence>
<sequence length="222" mass="25790">MPRRCCVPECKSNYDSSLKKNEQPESTFLFPKDPKLRELWLQCIHRKNFVIGKSAVVCAKHFYSDDIERVREWVDKEGNKHVEKLTNPKLKPSAVPRIFPHQPKYLTTPQTVERTDPENRRMTINKRHEEVLSEIEQSDMIECFDSLKNSFQIKLSLSNWNYREGSTGLHFFTLNVDTPENADLEVKVLNSVVVLKDLSVTVYIAQLSPEAVIMFGNEKFTT</sequence>
<protein>
    <recommendedName>
        <fullName evidence="6">THAP-type domain-containing protein</fullName>
    </recommendedName>
</protein>
<dbReference type="Proteomes" id="UP001652700">
    <property type="component" value="Unplaced"/>
</dbReference>
<keyword evidence="2 5" id="KW-0863">Zinc-finger</keyword>
<dbReference type="RefSeq" id="XP_050500781.1">
    <property type="nucleotide sequence ID" value="XM_050644824.1"/>
</dbReference>
<feature type="domain" description="THAP-type" evidence="6">
    <location>
        <begin position="1"/>
        <end position="99"/>
    </location>
</feature>
<evidence type="ECO:0000313" key="7">
    <source>
        <dbReference type="EnsemblMetazoa" id="XP_050500781.1"/>
    </source>
</evidence>
<evidence type="ECO:0000256" key="5">
    <source>
        <dbReference type="PROSITE-ProRule" id="PRU00309"/>
    </source>
</evidence>
<evidence type="ECO:0000256" key="4">
    <source>
        <dbReference type="ARBA" id="ARBA00023125"/>
    </source>
</evidence>
<dbReference type="PROSITE" id="PS50950">
    <property type="entry name" value="ZF_THAP"/>
    <property type="match status" value="1"/>
</dbReference>
<evidence type="ECO:0000256" key="3">
    <source>
        <dbReference type="ARBA" id="ARBA00022833"/>
    </source>
</evidence>
<dbReference type="InterPro" id="IPR038441">
    <property type="entry name" value="THAP_Znf_sf"/>
</dbReference>
<evidence type="ECO:0000259" key="6">
    <source>
        <dbReference type="PROSITE" id="PS50950"/>
    </source>
</evidence>
<dbReference type="Pfam" id="PF05485">
    <property type="entry name" value="THAP"/>
    <property type="match status" value="1"/>
</dbReference>
<dbReference type="PANTHER" id="PTHR46927:SF3">
    <property type="entry name" value="THAP-TYPE DOMAIN-CONTAINING PROTEIN"/>
    <property type="match status" value="1"/>
</dbReference>
<dbReference type="InterPro" id="IPR052224">
    <property type="entry name" value="THAP_domain_protein"/>
</dbReference>
<name>A0ABM5JS63_DIAVI</name>
<dbReference type="PANTHER" id="PTHR46927">
    <property type="entry name" value="AGAP005574-PA"/>
    <property type="match status" value="1"/>
</dbReference>
<reference evidence="7" key="1">
    <citation type="submission" date="2025-05" db="UniProtKB">
        <authorList>
            <consortium name="EnsemblMetazoa"/>
        </authorList>
    </citation>
    <scope>IDENTIFICATION</scope>
</reference>
<keyword evidence="8" id="KW-1185">Reference proteome</keyword>
<dbReference type="SMART" id="SM00980">
    <property type="entry name" value="THAP"/>
    <property type="match status" value="1"/>
</dbReference>
<dbReference type="SUPFAM" id="SSF57716">
    <property type="entry name" value="Glucocorticoid receptor-like (DNA-binding domain)"/>
    <property type="match status" value="1"/>
</dbReference>
<organism evidence="7 8">
    <name type="scientific">Diabrotica virgifera virgifera</name>
    <name type="common">western corn rootworm</name>
    <dbReference type="NCBI Taxonomy" id="50390"/>
    <lineage>
        <taxon>Eukaryota</taxon>
        <taxon>Metazoa</taxon>
        <taxon>Ecdysozoa</taxon>
        <taxon>Arthropoda</taxon>
        <taxon>Hexapoda</taxon>
        <taxon>Insecta</taxon>
        <taxon>Pterygota</taxon>
        <taxon>Neoptera</taxon>
        <taxon>Endopterygota</taxon>
        <taxon>Coleoptera</taxon>
        <taxon>Polyphaga</taxon>
        <taxon>Cucujiformia</taxon>
        <taxon>Chrysomeloidea</taxon>
        <taxon>Chrysomelidae</taxon>
        <taxon>Galerucinae</taxon>
        <taxon>Diabroticina</taxon>
        <taxon>Diabroticites</taxon>
        <taxon>Diabrotica</taxon>
    </lineage>
</organism>
<proteinExistence type="predicted"/>
<accession>A0ABM5JS63</accession>
<keyword evidence="1" id="KW-0479">Metal-binding</keyword>
<dbReference type="Gene3D" id="6.20.210.20">
    <property type="entry name" value="THAP domain"/>
    <property type="match status" value="1"/>
</dbReference>
<evidence type="ECO:0000313" key="8">
    <source>
        <dbReference type="Proteomes" id="UP001652700"/>
    </source>
</evidence>
<keyword evidence="4 5" id="KW-0238">DNA-binding</keyword>
<dbReference type="InterPro" id="IPR006612">
    <property type="entry name" value="THAP_Znf"/>
</dbReference>
<keyword evidence="3" id="KW-0862">Zinc</keyword>
<dbReference type="SMART" id="SM00692">
    <property type="entry name" value="DM3"/>
    <property type="match status" value="1"/>
</dbReference>